<dbReference type="Gene3D" id="2.40.70.10">
    <property type="entry name" value="Acid Proteases"/>
    <property type="match status" value="1"/>
</dbReference>
<dbReference type="Proteomes" id="UP001151760">
    <property type="component" value="Unassembled WGS sequence"/>
</dbReference>
<organism evidence="4 5">
    <name type="scientific">Tanacetum coccineum</name>
    <dbReference type="NCBI Taxonomy" id="301880"/>
    <lineage>
        <taxon>Eukaryota</taxon>
        <taxon>Viridiplantae</taxon>
        <taxon>Streptophyta</taxon>
        <taxon>Embryophyta</taxon>
        <taxon>Tracheophyta</taxon>
        <taxon>Spermatophyta</taxon>
        <taxon>Magnoliopsida</taxon>
        <taxon>eudicotyledons</taxon>
        <taxon>Gunneridae</taxon>
        <taxon>Pentapetalae</taxon>
        <taxon>asterids</taxon>
        <taxon>campanulids</taxon>
        <taxon>Asterales</taxon>
        <taxon>Asteraceae</taxon>
        <taxon>Asteroideae</taxon>
        <taxon>Anthemideae</taxon>
        <taxon>Anthemidinae</taxon>
        <taxon>Tanacetum</taxon>
    </lineage>
</organism>
<keyword evidence="4" id="KW-0695">RNA-directed DNA polymerase</keyword>
<dbReference type="PANTHER" id="PTHR48475">
    <property type="entry name" value="RIBONUCLEASE H"/>
    <property type="match status" value="1"/>
</dbReference>
<dbReference type="GO" id="GO:0003964">
    <property type="term" value="F:RNA-directed DNA polymerase activity"/>
    <property type="evidence" value="ECO:0007669"/>
    <property type="project" value="UniProtKB-KW"/>
</dbReference>
<feature type="region of interest" description="Disordered" evidence="1">
    <location>
        <begin position="246"/>
        <end position="278"/>
    </location>
</feature>
<dbReference type="Pfam" id="PF17919">
    <property type="entry name" value="RT_RNaseH_2"/>
    <property type="match status" value="1"/>
</dbReference>
<proteinExistence type="predicted"/>
<dbReference type="CDD" id="cd09279">
    <property type="entry name" value="RNase_HI_like"/>
    <property type="match status" value="1"/>
</dbReference>
<dbReference type="PROSITE" id="PS50994">
    <property type="entry name" value="INTEGRASE"/>
    <property type="match status" value="1"/>
</dbReference>
<feature type="domain" description="RNase H type-1" evidence="2">
    <location>
        <begin position="1247"/>
        <end position="1376"/>
    </location>
</feature>
<evidence type="ECO:0000259" key="2">
    <source>
        <dbReference type="PROSITE" id="PS50879"/>
    </source>
</evidence>
<evidence type="ECO:0000313" key="4">
    <source>
        <dbReference type="EMBL" id="GJT83927.1"/>
    </source>
</evidence>
<accession>A0ABQ5H7R3</accession>
<reference evidence="4" key="2">
    <citation type="submission" date="2022-01" db="EMBL/GenBank/DDBJ databases">
        <authorList>
            <person name="Yamashiro T."/>
            <person name="Shiraishi A."/>
            <person name="Satake H."/>
            <person name="Nakayama K."/>
        </authorList>
    </citation>
    <scope>NUCLEOTIDE SEQUENCE</scope>
</reference>
<feature type="region of interest" description="Disordered" evidence="1">
    <location>
        <begin position="1"/>
        <end position="23"/>
    </location>
</feature>
<feature type="compositionally biased region" description="Basic residues" evidence="1">
    <location>
        <begin position="1"/>
        <end position="13"/>
    </location>
</feature>
<feature type="domain" description="Integrase catalytic" evidence="3">
    <location>
        <begin position="1533"/>
        <end position="1690"/>
    </location>
</feature>
<dbReference type="Gene3D" id="3.30.420.10">
    <property type="entry name" value="Ribonuclease H-like superfamily/Ribonuclease H"/>
    <property type="match status" value="2"/>
</dbReference>
<dbReference type="InterPro" id="IPR021109">
    <property type="entry name" value="Peptidase_aspartic_dom_sf"/>
</dbReference>
<feature type="region of interest" description="Disordered" evidence="1">
    <location>
        <begin position="91"/>
        <end position="120"/>
    </location>
</feature>
<dbReference type="Gene3D" id="1.10.340.70">
    <property type="match status" value="1"/>
</dbReference>
<dbReference type="Pfam" id="PF13456">
    <property type="entry name" value="RVT_3"/>
    <property type="match status" value="1"/>
</dbReference>
<dbReference type="InterPro" id="IPR036397">
    <property type="entry name" value="RNaseH_sf"/>
</dbReference>
<dbReference type="Gene3D" id="3.30.70.270">
    <property type="match status" value="2"/>
</dbReference>
<evidence type="ECO:0000256" key="1">
    <source>
        <dbReference type="SAM" id="MobiDB-lite"/>
    </source>
</evidence>
<keyword evidence="4" id="KW-0808">Transferase</keyword>
<protein>
    <submittedName>
        <fullName evidence="4">Reverse transcriptase domain-containing protein</fullName>
    </submittedName>
</protein>
<dbReference type="Pfam" id="PF17921">
    <property type="entry name" value="Integrase_H2C2"/>
    <property type="match status" value="1"/>
</dbReference>
<keyword evidence="4" id="KW-0548">Nucleotidyltransferase</keyword>
<comment type="caution">
    <text evidence="4">The sequence shown here is derived from an EMBL/GenBank/DDBJ whole genome shotgun (WGS) entry which is preliminary data.</text>
</comment>
<dbReference type="CDD" id="cd00303">
    <property type="entry name" value="retropepsin_like"/>
    <property type="match status" value="1"/>
</dbReference>
<reference evidence="4" key="1">
    <citation type="journal article" date="2022" name="Int. J. Mol. Sci.">
        <title>Draft Genome of Tanacetum Coccineum: Genomic Comparison of Closely Related Tanacetum-Family Plants.</title>
        <authorList>
            <person name="Yamashiro T."/>
            <person name="Shiraishi A."/>
            <person name="Nakayama K."/>
            <person name="Satake H."/>
        </authorList>
    </citation>
    <scope>NUCLEOTIDE SEQUENCE</scope>
</reference>
<dbReference type="InterPro" id="IPR001584">
    <property type="entry name" value="Integrase_cat-core"/>
</dbReference>
<name>A0ABQ5H7R3_9ASTR</name>
<dbReference type="InterPro" id="IPR041577">
    <property type="entry name" value="RT_RNaseH_2"/>
</dbReference>
<dbReference type="InterPro" id="IPR041588">
    <property type="entry name" value="Integrase_H2C2"/>
</dbReference>
<evidence type="ECO:0000313" key="5">
    <source>
        <dbReference type="Proteomes" id="UP001151760"/>
    </source>
</evidence>
<dbReference type="PANTHER" id="PTHR48475:SF2">
    <property type="entry name" value="RIBONUCLEASE H"/>
    <property type="match status" value="1"/>
</dbReference>
<keyword evidence="5" id="KW-1185">Reference proteome</keyword>
<dbReference type="EMBL" id="BQNB010019306">
    <property type="protein sequence ID" value="GJT83927.1"/>
    <property type="molecule type" value="Genomic_DNA"/>
</dbReference>
<sequence length="1818" mass="206436">MRNLGRPKNRQLGKRNAEVSKNRHKEVREWNTIAGIIKEPGIHSNFTSRPFMHSGIGTRQLRMNFLQNKIFCTNSIKAFLCKNTFNGCDTTHNKREAKRPNTTNSRTTKPDRGHAPDMPKTHLTNIKIVRGKVRYAISSLRCPHILAVELCREHLGVHPCDRRRSINEYECLFPAVDFSLAKSDEDVLWKADVREIKEELASKGKKFLDCKHLRNIAIPGIKERCPQGIPAPKTKARYLGGLLHQEGRERIPNSRMTGPSQEELDGRDEREETPPPLTKEQIEGHISAMKSIIKGYNRQNKADPIRLDFGTDNIPLMEGRVAKGKDVGEEDLSKPFKEKLKTPLTRRIIEFAGPEYVMPANITLYDGSTDPADHLNRFSMAANSGEWPMPVWCRMFQQTLDGGARGWFESLPLNSINEWYQLREAFTNRYSIRRACYKEPHEITKVVRRANETLPAFKARMDGLETGHIIGVPEVMKISSLHVFSKSPELANALLSNIPKDRDELMRRDDEFCPGRRSVCPARTSLQESRGTVISRLLSDRTTRGPSEAPYPQRDQANKAVPVLSLDSLIKCPKEILATETQLQLPAPRPVANPLRTGDPGKYCDYHQDKGHHTNDCIQLRKQLEIALESGKLNHLMKDLRQRVGRGQGRNPPPPPKVINMVRTLSSKEKKRKDREATEAWMNAPITFPGVISDDASDEPLIIEAEVEGYLVRRVYVDEGSSVEVMFEHCFENLPPKVRAGLRETRTDLVGFAGEIAKPLGKIDLEVCFGNEGLSRRMSMTFLVVRAPSPYNIILGRPGLKALHAIPSTIHAMIRLREEKQILAESQPEVHETGQPDEGTDLTEQILVNPHFPDQIITIGGRLSSDCKNQLKTLLINNMEVFAWEPSDMTGVPRKIIEHSLNVNPSLEPFCQKRRTFSPEKSELSLIEVSQKGNDGSWRMCIDFKKFELWHARKDYYVLCLEMTAYKDEKDLLADIAETFENLKAINMKLNPKKCSFGVEEGKFLGYMVTSEGIRANPKKTKAISDLTSPKTLKEMQSLSGKLASLNRFLAKSAERALPFFNTLKNITKENKHEYRWTPEAEEAFQQMKRLIISLPSLTPPFPKETLYAYLAVAKEAVSAVLLTDRNGRQCPVQYVSRTLNDAEKNYSPLEKLALSLVNMTRRLRRYFEAHPVKVITDQPIKNILSRAEASGKLAKYAVEIGTYKISFIPRNAIKGQVLADFLSEAPEGEAEEEYFRMPEVPPEVNDTEVWTLFTDGAASLKGSGAGLVLIGPNGLEYTYALRLTFVSTNNEAEYEALLAGLRIARKMRVSGIEVKVDSKLVANQINGTYEATKESMIKYLAKAKELISEFKTFSIENIPREDNQKADILSKLATVPFSHLTKEILVEVLNERSTDAKEVQTIVEEEGENWMTPIIKYLEEGIAPSDKNEARSLRAKISQYVIESGVLFKKGYLVPMLRCVGPLQANYVIREIHMGSCGMHIGPRAVVRKAMRQGYYWPTMHADAKEEVEKCDSCQIHSPVPRLPKTHMTSIMAPWPFYQWGMDILGPLTPARGGAKFVIVAIDYFTKWIEAKPLVKITGKIRFVMDNIICRFGLSRIIVTDNGAQLVNEPFKGWCTRFKIQQMNTSVAHPQANGLVERANRSLMEGIKTRLGRERAGWVDELPNVLWAHRTSIKQSNGETPFSLTYGSEAVIPAKIGIPSYRTLMIREEYNEEEQRLNLDLLQERREAAAVREAKYKTKMEQYYNKRARPAGFRPGEFMYRRNKASRMENEGKLGPNWEGPYRVTEAFENGFYKLQTMEDKVVPRTWHAFNLRKCYL</sequence>
<dbReference type="InterPro" id="IPR002156">
    <property type="entry name" value="RNaseH_domain"/>
</dbReference>
<evidence type="ECO:0000259" key="3">
    <source>
        <dbReference type="PROSITE" id="PS50994"/>
    </source>
</evidence>
<feature type="compositionally biased region" description="Basic and acidic residues" evidence="1">
    <location>
        <begin position="108"/>
        <end position="120"/>
    </location>
</feature>
<dbReference type="SUPFAM" id="SSF53098">
    <property type="entry name" value="Ribonuclease H-like"/>
    <property type="match status" value="2"/>
</dbReference>
<gene>
    <name evidence="4" type="ORF">Tco_1058269</name>
</gene>
<dbReference type="InterPro" id="IPR012337">
    <property type="entry name" value="RNaseH-like_sf"/>
</dbReference>
<dbReference type="PROSITE" id="PS50879">
    <property type="entry name" value="RNASE_H_1"/>
    <property type="match status" value="1"/>
</dbReference>
<dbReference type="InterPro" id="IPR043502">
    <property type="entry name" value="DNA/RNA_pol_sf"/>
</dbReference>
<dbReference type="SUPFAM" id="SSF56672">
    <property type="entry name" value="DNA/RNA polymerases"/>
    <property type="match status" value="1"/>
</dbReference>
<dbReference type="InterPro" id="IPR043128">
    <property type="entry name" value="Rev_trsase/Diguanyl_cyclase"/>
</dbReference>